<evidence type="ECO:0000256" key="4">
    <source>
        <dbReference type="ARBA" id="ARBA00022438"/>
    </source>
</evidence>
<dbReference type="InterPro" id="IPR028595">
    <property type="entry name" value="MetAP_archaeal"/>
</dbReference>
<keyword evidence="4 8" id="KW-0031">Aminopeptidase</keyword>
<protein>
    <recommendedName>
        <fullName evidence="8 9">Methionine aminopeptidase</fullName>
        <shortName evidence="8">MAP</shortName>
        <shortName evidence="8">MetAP</shortName>
        <ecNumber evidence="8 9">3.4.11.18</ecNumber>
    </recommendedName>
    <alternativeName>
        <fullName evidence="8">Peptidase M</fullName>
    </alternativeName>
</protein>
<dbReference type="PRINTS" id="PR00599">
    <property type="entry name" value="MAPEPTIDASE"/>
</dbReference>
<feature type="binding site" evidence="8">
    <location>
        <position position="100"/>
    </location>
    <ligand>
        <name>a divalent metal cation</name>
        <dbReference type="ChEBI" id="CHEBI:60240"/>
        <label>1</label>
    </ligand>
</feature>
<evidence type="ECO:0000256" key="7">
    <source>
        <dbReference type="ARBA" id="ARBA00022801"/>
    </source>
</evidence>
<dbReference type="RefSeq" id="WP_058582356.1">
    <property type="nucleotide sequence ID" value="NZ_LOPU01000029.1"/>
</dbReference>
<evidence type="ECO:0000256" key="5">
    <source>
        <dbReference type="ARBA" id="ARBA00022670"/>
    </source>
</evidence>
<comment type="similarity">
    <text evidence="8">Belongs to the peptidase M24A family. Methionine aminopeptidase archaeal type 2 subfamily.</text>
</comment>
<dbReference type="InterPro" id="IPR001714">
    <property type="entry name" value="Pept_M24_MAP"/>
</dbReference>
<comment type="caution">
    <text evidence="11">The sequence shown here is derived from an EMBL/GenBank/DDBJ whole genome shotgun (WGS) entry which is preliminary data.</text>
</comment>
<dbReference type="GO" id="GO:0005737">
    <property type="term" value="C:cytoplasm"/>
    <property type="evidence" value="ECO:0007669"/>
    <property type="project" value="TreeGrafter"/>
</dbReference>
<feature type="binding site" evidence="8">
    <location>
        <position position="281"/>
    </location>
    <ligand>
        <name>a divalent metal cation</name>
        <dbReference type="ChEBI" id="CHEBI:60240"/>
        <label>1</label>
    </ligand>
</feature>
<dbReference type="Gene3D" id="3.90.230.10">
    <property type="entry name" value="Creatinase/methionine aminopeptidase superfamily"/>
    <property type="match status" value="1"/>
</dbReference>
<evidence type="ECO:0000313" key="11">
    <source>
        <dbReference type="EMBL" id="KTG09203.1"/>
    </source>
</evidence>
<evidence type="ECO:0000256" key="8">
    <source>
        <dbReference type="HAMAP-Rule" id="MF_01975"/>
    </source>
</evidence>
<dbReference type="HAMAP" id="MF_01975">
    <property type="entry name" value="MetAP_2_arc"/>
    <property type="match status" value="1"/>
</dbReference>
<dbReference type="InterPro" id="IPR036005">
    <property type="entry name" value="Creatinase/aminopeptidase-like"/>
</dbReference>
<feature type="binding site" evidence="8">
    <location>
        <position position="100"/>
    </location>
    <ligand>
        <name>a divalent metal cation</name>
        <dbReference type="ChEBI" id="CHEBI:60240"/>
        <label>2</label>
        <note>catalytic</note>
    </ligand>
</feature>
<dbReference type="PANTHER" id="PTHR45777">
    <property type="entry name" value="METHIONINE AMINOPEPTIDASE 2"/>
    <property type="match status" value="1"/>
</dbReference>
<dbReference type="Pfam" id="PF00557">
    <property type="entry name" value="Peptidase_M24"/>
    <property type="match status" value="1"/>
</dbReference>
<dbReference type="EC" id="3.4.11.18" evidence="8 9"/>
<evidence type="ECO:0000313" key="12">
    <source>
        <dbReference type="Proteomes" id="UP000054387"/>
    </source>
</evidence>
<evidence type="ECO:0000259" key="10">
    <source>
        <dbReference type="Pfam" id="PF00557"/>
    </source>
</evidence>
<sequence length="296" mass="32242">MSIGHLDDETVEKYREAGDILRTVLDESAEMVEPGVTHLEVAEYAESRIHEHDAGCAFPVNISVNEEASHATPARDDDTEFGEDMVCLDVGVHVDGYIADAAVTVDLTGNDELVEAAEEALDAALDAVEPGAETGAIGAEIEDVIRGYGYMPILNLSGHGVQQWDAHTGPNIPNRGAERGVELQVGDVVAIEPFATDGSGKVTEGVKEEIYSLENDRSVRNRQARQVLDEVKENYRTLPFAARWLDVPRAEMAIRRLEQNHVLHGYPVLKEDDGCLVSQAEHTVIVTEDGCEITTN</sequence>
<gene>
    <name evidence="8" type="primary">map</name>
    <name evidence="11" type="ORF">AUR64_15535</name>
</gene>
<feature type="domain" description="Peptidase M24" evidence="10">
    <location>
        <begin position="12"/>
        <end position="205"/>
    </location>
</feature>
<dbReference type="SUPFAM" id="SSF46785">
    <property type="entry name" value="Winged helix' DNA-binding domain"/>
    <property type="match status" value="1"/>
</dbReference>
<feature type="binding site" evidence="8">
    <location>
        <position position="159"/>
    </location>
    <ligand>
        <name>a divalent metal cation</name>
        <dbReference type="ChEBI" id="CHEBI:60240"/>
        <label>2</label>
        <note>catalytic</note>
    </ligand>
</feature>
<evidence type="ECO:0000256" key="2">
    <source>
        <dbReference type="ARBA" id="ARBA00001936"/>
    </source>
</evidence>
<dbReference type="InterPro" id="IPR036388">
    <property type="entry name" value="WH-like_DNA-bd_sf"/>
</dbReference>
<dbReference type="STRING" id="1514971.AUR64_15535"/>
<feature type="binding site" evidence="8">
    <location>
        <position position="167"/>
    </location>
    <ligand>
        <name>substrate</name>
    </ligand>
</feature>
<feature type="binding site" evidence="8">
    <location>
        <position position="281"/>
    </location>
    <ligand>
        <name>a divalent metal cation</name>
        <dbReference type="ChEBI" id="CHEBI:60240"/>
        <label>2</label>
        <note>catalytic</note>
    </ligand>
</feature>
<dbReference type="GO" id="GO:0046872">
    <property type="term" value="F:metal ion binding"/>
    <property type="evidence" value="ECO:0007669"/>
    <property type="project" value="UniProtKB-UniRule"/>
</dbReference>
<organism evidence="11 12">
    <name type="scientific">Haloprofundus marisrubri</name>
    <dbReference type="NCBI Taxonomy" id="1514971"/>
    <lineage>
        <taxon>Archaea</taxon>
        <taxon>Methanobacteriati</taxon>
        <taxon>Methanobacteriota</taxon>
        <taxon>Stenosarchaea group</taxon>
        <taxon>Halobacteria</taxon>
        <taxon>Halobacteriales</taxon>
        <taxon>Haloferacaceae</taxon>
        <taxon>Haloprofundus</taxon>
    </lineage>
</organism>
<dbReference type="Gene3D" id="1.10.10.10">
    <property type="entry name" value="Winged helix-like DNA-binding domain superfamily/Winged helix DNA-binding domain"/>
    <property type="match status" value="1"/>
</dbReference>
<dbReference type="InterPro" id="IPR002468">
    <property type="entry name" value="Pept_M24A_MAP2"/>
</dbReference>
<dbReference type="SUPFAM" id="SSF55920">
    <property type="entry name" value="Creatinase/aminopeptidase"/>
    <property type="match status" value="1"/>
</dbReference>
<name>A0A0W1R6Y8_9EURY</name>
<dbReference type="NCBIfam" id="TIGR00501">
    <property type="entry name" value="met_pdase_II"/>
    <property type="match status" value="1"/>
</dbReference>
<comment type="cofactor">
    <cofactor evidence="8">
        <name>Co(2+)</name>
        <dbReference type="ChEBI" id="CHEBI:48828"/>
    </cofactor>
    <cofactor evidence="8">
        <name>Zn(2+)</name>
        <dbReference type="ChEBI" id="CHEBI:29105"/>
    </cofactor>
    <cofactor evidence="8">
        <name>Mn(2+)</name>
        <dbReference type="ChEBI" id="CHEBI:29035"/>
    </cofactor>
    <cofactor evidence="8">
        <name>Fe(2+)</name>
        <dbReference type="ChEBI" id="CHEBI:29033"/>
    </cofactor>
    <text evidence="8">Binds 2 divalent metal cations per subunit. Has a high-affinity and a low affinity metal-binding site. The true nature of the physiological cofactor is under debate. The enzyme is active with cobalt, zinc, manganese or divalent iron ions. Most likely, methionine aminopeptidases function as mononuclear Fe(2+)-metalloproteases under physiological conditions, and the catalytically relevant metal-binding site has been assigned to the histidine-containing high-affinity site.</text>
</comment>
<dbReference type="GO" id="GO:0004239">
    <property type="term" value="F:initiator methionyl aminopeptidase activity"/>
    <property type="evidence" value="ECO:0007669"/>
    <property type="project" value="UniProtKB-UniRule"/>
</dbReference>
<keyword evidence="5 8" id="KW-0645">Protease</keyword>
<comment type="subunit">
    <text evidence="8">Monomer.</text>
</comment>
<dbReference type="Proteomes" id="UP000054387">
    <property type="component" value="Unassembled WGS sequence"/>
</dbReference>
<comment type="cofactor">
    <cofactor evidence="3">
        <name>Fe(2+)</name>
        <dbReference type="ChEBI" id="CHEBI:29033"/>
    </cofactor>
</comment>
<comment type="catalytic activity">
    <reaction evidence="1 8 9">
        <text>Release of N-terminal amino acids, preferentially methionine, from peptides and arylamides.</text>
        <dbReference type="EC" id="3.4.11.18"/>
    </reaction>
</comment>
<keyword evidence="6 8" id="KW-0479">Metal-binding</keyword>
<feature type="binding site" evidence="8">
    <location>
        <position position="89"/>
    </location>
    <ligand>
        <name>a divalent metal cation</name>
        <dbReference type="ChEBI" id="CHEBI:60240"/>
        <label>1</label>
    </ligand>
</feature>
<dbReference type="AlphaFoldDB" id="A0A0W1R6Y8"/>
<dbReference type="InterPro" id="IPR036390">
    <property type="entry name" value="WH_DNA-bd_sf"/>
</dbReference>
<feature type="binding site" evidence="8">
    <location>
        <position position="70"/>
    </location>
    <ligand>
        <name>substrate</name>
    </ligand>
</feature>
<dbReference type="GO" id="GO:0070006">
    <property type="term" value="F:metalloaminopeptidase activity"/>
    <property type="evidence" value="ECO:0007669"/>
    <property type="project" value="UniProtKB-UniRule"/>
</dbReference>
<evidence type="ECO:0000256" key="9">
    <source>
        <dbReference type="RuleBase" id="RU003653"/>
    </source>
</evidence>
<keyword evidence="7 8" id="KW-0378">Hydrolase</keyword>
<comment type="function">
    <text evidence="8 9">Removes the N-terminal methionine from nascent proteins. The N-terminal methionine is often cleaved when the second residue in the primary sequence is small and uncharged (Met-Ala-, Cys, Gly, Pro, Ser, Thr, or Val).</text>
</comment>
<reference evidence="11 12" key="1">
    <citation type="submission" date="2015-12" db="EMBL/GenBank/DDBJ databases">
        <title>Haloprofundus marisrubri gen. nov., sp. nov., an extremely halophilic archaeon isolated from the Discovery deep brine-seawater interface in the Red Sea.</title>
        <authorList>
            <person name="Zhang G."/>
            <person name="Stingl U."/>
            <person name="Rashid M."/>
        </authorList>
    </citation>
    <scope>NUCLEOTIDE SEQUENCE [LARGE SCALE GENOMIC DNA]</scope>
    <source>
        <strain evidence="11 12">SB9</strain>
    </source>
</reference>
<feature type="binding site" evidence="8">
    <location>
        <position position="192"/>
    </location>
    <ligand>
        <name>a divalent metal cation</name>
        <dbReference type="ChEBI" id="CHEBI:60240"/>
        <label>2</label>
        <note>catalytic</note>
    </ligand>
</feature>
<dbReference type="GO" id="GO:0006508">
    <property type="term" value="P:proteolysis"/>
    <property type="evidence" value="ECO:0007669"/>
    <property type="project" value="UniProtKB-KW"/>
</dbReference>
<evidence type="ECO:0000256" key="1">
    <source>
        <dbReference type="ARBA" id="ARBA00000294"/>
    </source>
</evidence>
<dbReference type="PANTHER" id="PTHR45777:SF2">
    <property type="entry name" value="METHIONINE AMINOPEPTIDASE 2"/>
    <property type="match status" value="1"/>
</dbReference>
<dbReference type="InterPro" id="IPR000994">
    <property type="entry name" value="Pept_M24"/>
</dbReference>
<proteinExistence type="inferred from homology"/>
<evidence type="ECO:0000256" key="6">
    <source>
        <dbReference type="ARBA" id="ARBA00022723"/>
    </source>
</evidence>
<comment type="cofactor">
    <cofactor evidence="2">
        <name>Mn(2+)</name>
        <dbReference type="ChEBI" id="CHEBI:29035"/>
    </cofactor>
</comment>
<dbReference type="OrthoDB" id="372008at2157"/>
<evidence type="ECO:0000256" key="3">
    <source>
        <dbReference type="ARBA" id="ARBA00001954"/>
    </source>
</evidence>
<dbReference type="EMBL" id="LOPU01000029">
    <property type="protein sequence ID" value="KTG09203.1"/>
    <property type="molecule type" value="Genomic_DNA"/>
</dbReference>
<dbReference type="InterPro" id="IPR050247">
    <property type="entry name" value="Met_Aminopeptidase_Type2"/>
</dbReference>
<accession>A0A0W1R6Y8</accession>
<keyword evidence="12" id="KW-1185">Reference proteome</keyword>